<dbReference type="GO" id="GO:0004499">
    <property type="term" value="F:N,N-dimethylaniline monooxygenase activity"/>
    <property type="evidence" value="ECO:0007669"/>
    <property type="project" value="InterPro"/>
</dbReference>
<protein>
    <recommendedName>
        <fullName evidence="5">Flavin-containing monooxygenase</fullName>
        <ecNumber evidence="5">1.-.-.-</ecNumber>
    </recommendedName>
</protein>
<organism evidence="6 7">
    <name type="scientific">Quercus lobata</name>
    <name type="common">Valley oak</name>
    <dbReference type="NCBI Taxonomy" id="97700"/>
    <lineage>
        <taxon>Eukaryota</taxon>
        <taxon>Viridiplantae</taxon>
        <taxon>Streptophyta</taxon>
        <taxon>Embryophyta</taxon>
        <taxon>Tracheophyta</taxon>
        <taxon>Spermatophyta</taxon>
        <taxon>Magnoliopsida</taxon>
        <taxon>eudicotyledons</taxon>
        <taxon>Gunneridae</taxon>
        <taxon>Pentapetalae</taxon>
        <taxon>rosids</taxon>
        <taxon>fabids</taxon>
        <taxon>Fagales</taxon>
        <taxon>Fagaceae</taxon>
        <taxon>Quercus</taxon>
    </lineage>
</organism>
<evidence type="ECO:0000256" key="1">
    <source>
        <dbReference type="ARBA" id="ARBA00009183"/>
    </source>
</evidence>
<name>A0A7N2LFY7_QUELO</name>
<dbReference type="InterPro" id="IPR036188">
    <property type="entry name" value="FAD/NAD-bd_sf"/>
</dbReference>
<dbReference type="GO" id="GO:0050661">
    <property type="term" value="F:NADP binding"/>
    <property type="evidence" value="ECO:0007669"/>
    <property type="project" value="InterPro"/>
</dbReference>
<dbReference type="PANTHER" id="PTHR23023">
    <property type="entry name" value="DIMETHYLANILINE MONOOXYGENASE"/>
    <property type="match status" value="1"/>
</dbReference>
<evidence type="ECO:0000256" key="4">
    <source>
        <dbReference type="ARBA" id="ARBA00023002"/>
    </source>
</evidence>
<dbReference type="EC" id="1.-.-.-" evidence="5"/>
<dbReference type="Gene3D" id="3.50.50.60">
    <property type="entry name" value="FAD/NAD(P)-binding domain"/>
    <property type="match status" value="1"/>
</dbReference>
<evidence type="ECO:0000256" key="5">
    <source>
        <dbReference type="RuleBase" id="RU361177"/>
    </source>
</evidence>
<dbReference type="AlphaFoldDB" id="A0A7N2LFY7"/>
<dbReference type="Pfam" id="PF00743">
    <property type="entry name" value="FMO-like"/>
    <property type="match status" value="1"/>
</dbReference>
<reference evidence="6" key="2">
    <citation type="submission" date="2021-01" db="UniProtKB">
        <authorList>
            <consortium name="EnsemblPlants"/>
        </authorList>
    </citation>
    <scope>IDENTIFICATION</scope>
</reference>
<comment type="similarity">
    <text evidence="1 5">Belongs to the FMO family.</text>
</comment>
<accession>A0A7N2LFY7</accession>
<reference evidence="6 7" key="1">
    <citation type="journal article" date="2016" name="G3 (Bethesda)">
        <title>First Draft Assembly and Annotation of the Genome of a California Endemic Oak Quercus lobata Nee (Fagaceae).</title>
        <authorList>
            <person name="Sork V.L."/>
            <person name="Fitz-Gibbon S.T."/>
            <person name="Puiu D."/>
            <person name="Crepeau M."/>
            <person name="Gugger P.F."/>
            <person name="Sherman R."/>
            <person name="Stevens K."/>
            <person name="Langley C.H."/>
            <person name="Pellegrini M."/>
            <person name="Salzberg S.L."/>
        </authorList>
    </citation>
    <scope>NUCLEOTIDE SEQUENCE [LARGE SCALE GENOMIC DNA]</scope>
    <source>
        <strain evidence="6 7">cv. SW786</strain>
    </source>
</reference>
<keyword evidence="4 5" id="KW-0560">Oxidoreductase</keyword>
<comment type="cofactor">
    <cofactor evidence="5">
        <name>FAD</name>
        <dbReference type="ChEBI" id="CHEBI:57692"/>
    </cofactor>
</comment>
<keyword evidence="3 5" id="KW-0274">FAD</keyword>
<keyword evidence="7" id="KW-1185">Reference proteome</keyword>
<dbReference type="InterPro" id="IPR050346">
    <property type="entry name" value="FMO-like"/>
</dbReference>
<evidence type="ECO:0000313" key="7">
    <source>
        <dbReference type="Proteomes" id="UP000594261"/>
    </source>
</evidence>
<dbReference type="InterPro" id="IPR020946">
    <property type="entry name" value="Flavin_mOase-like"/>
</dbReference>
<dbReference type="SUPFAM" id="SSF51905">
    <property type="entry name" value="FAD/NAD(P)-binding domain"/>
    <property type="match status" value="1"/>
</dbReference>
<dbReference type="InParanoid" id="A0A7N2LFY7"/>
<dbReference type="Proteomes" id="UP000594261">
    <property type="component" value="Chromosome 4"/>
</dbReference>
<evidence type="ECO:0000256" key="3">
    <source>
        <dbReference type="ARBA" id="ARBA00022827"/>
    </source>
</evidence>
<sequence length="158" mass="17993">MERSIKVAVIGAGTASLVTDRELKREGHQVILFEKNNRIGGTWVYDPRVESDRLGMDPGREIVHSSMYHSVRVNLPRQLMGFLDYPFVKKETGDPRDFPGREEVLIFLNDFSSDFGLVELTRFEHDVVRVEQVDGRRNEWNVDCGVEDSGRAIGSRGL</sequence>
<dbReference type="PRINTS" id="PR00419">
    <property type="entry name" value="ADXRDTASE"/>
</dbReference>
<dbReference type="Gramene" id="QL04p039198:mrna">
    <property type="protein sequence ID" value="QL04p039198:mrna:CDS:1"/>
    <property type="gene ID" value="QL04p039198"/>
</dbReference>
<dbReference type="EMBL" id="LRBV02000004">
    <property type="status" value="NOT_ANNOTATED_CDS"/>
    <property type="molecule type" value="Genomic_DNA"/>
</dbReference>
<evidence type="ECO:0000313" key="6">
    <source>
        <dbReference type="EnsemblPlants" id="QL04p039198:mrna:CDS:1"/>
    </source>
</evidence>
<keyword evidence="2 5" id="KW-0285">Flavoprotein</keyword>
<dbReference type="OMA" id="FDARTSH"/>
<proteinExistence type="inferred from homology"/>
<evidence type="ECO:0000256" key="2">
    <source>
        <dbReference type="ARBA" id="ARBA00022630"/>
    </source>
</evidence>
<dbReference type="EnsemblPlants" id="QL04p039198:mrna">
    <property type="protein sequence ID" value="QL04p039198:mrna:CDS:1"/>
    <property type="gene ID" value="QL04p039198"/>
</dbReference>
<dbReference type="GO" id="GO:0050660">
    <property type="term" value="F:flavin adenine dinucleotide binding"/>
    <property type="evidence" value="ECO:0007669"/>
    <property type="project" value="InterPro"/>
</dbReference>
<keyword evidence="5" id="KW-0503">Monooxygenase</keyword>